<feature type="domain" description="ABC transporter" evidence="6">
    <location>
        <begin position="2"/>
        <end position="234"/>
    </location>
</feature>
<dbReference type="GO" id="GO:0005524">
    <property type="term" value="F:ATP binding"/>
    <property type="evidence" value="ECO:0007669"/>
    <property type="project" value="UniProtKB-KW"/>
</dbReference>
<dbReference type="InterPro" id="IPR017871">
    <property type="entry name" value="ABC_transporter-like_CS"/>
</dbReference>
<keyword evidence="4 8" id="KW-0067">ATP-binding</keyword>
<dbReference type="SMART" id="SM00382">
    <property type="entry name" value="AAA"/>
    <property type="match status" value="1"/>
</dbReference>
<keyword evidence="5" id="KW-0029">Amino-acid transport</keyword>
<keyword evidence="3" id="KW-0547">Nucleotide-binding</keyword>
<dbReference type="PROSITE" id="PS00211">
    <property type="entry name" value="ABC_TRANSPORTER_1"/>
    <property type="match status" value="1"/>
</dbReference>
<protein>
    <submittedName>
        <fullName evidence="8">ABC transporter ATP-binding protein</fullName>
    </submittedName>
</protein>
<dbReference type="InterPro" id="IPR030660">
    <property type="entry name" value="ABC_branched_ATPase_LivF/BraG"/>
</dbReference>
<evidence type="ECO:0000256" key="4">
    <source>
        <dbReference type="ARBA" id="ARBA00022840"/>
    </source>
</evidence>
<name>A0A367CEQ6_9ENTE</name>
<dbReference type="InterPro" id="IPR052156">
    <property type="entry name" value="BCAA_Transport_ATP-bd_LivF"/>
</dbReference>
<dbReference type="PANTHER" id="PTHR43820:SF4">
    <property type="entry name" value="HIGH-AFFINITY BRANCHED-CHAIN AMINO ACID TRANSPORT ATP-BINDING PROTEIN LIVF"/>
    <property type="match status" value="1"/>
</dbReference>
<dbReference type="PROSITE" id="PS50893">
    <property type="entry name" value="ABC_TRANSPORTER_2"/>
    <property type="match status" value="1"/>
</dbReference>
<sequence length="234" mass="25399">MLKVNDLSVHYGVIQAVRGISLEVNEGEIVTLIGANGAGKTTALRTISGLVKPSSGTIEFEGKPIQKVSPQKIVTHGISQVPEGRHVFPGLTVQENLEMGAFLRKDNEGIKKSFSEIYERFPILKERKNQDASTLSGGEQQMLAMGRALMSKPRLLLLDEPSMGLAPIFIKEIFNIIQEIQQQGTTVLLIEQNAKMALSIADRGYVIETGKIVLQGTGAELLASEEVKKAYLGG</sequence>
<evidence type="ECO:0000256" key="2">
    <source>
        <dbReference type="ARBA" id="ARBA00022448"/>
    </source>
</evidence>
<evidence type="ECO:0000259" key="6">
    <source>
        <dbReference type="PROSITE" id="PS50893"/>
    </source>
</evidence>
<dbReference type="SUPFAM" id="SSF52540">
    <property type="entry name" value="P-loop containing nucleoside triphosphate hydrolases"/>
    <property type="match status" value="1"/>
</dbReference>
<proteinExistence type="inferred from homology"/>
<dbReference type="GeneID" id="56744243"/>
<gene>
    <name evidence="8" type="primary">livF</name>
    <name evidence="7" type="ORF">EA71_01595</name>
    <name evidence="8" type="ORF">NCTC8129_02674</name>
</gene>
<dbReference type="InterPro" id="IPR027417">
    <property type="entry name" value="P-loop_NTPase"/>
</dbReference>
<organism evidence="7 9">
    <name type="scientific">Enterococcus durans</name>
    <dbReference type="NCBI Taxonomy" id="53345"/>
    <lineage>
        <taxon>Bacteria</taxon>
        <taxon>Bacillati</taxon>
        <taxon>Bacillota</taxon>
        <taxon>Bacilli</taxon>
        <taxon>Lactobacillales</taxon>
        <taxon>Enterococcaceae</taxon>
        <taxon>Enterococcus</taxon>
    </lineage>
</organism>
<evidence type="ECO:0000313" key="8">
    <source>
        <dbReference type="EMBL" id="STP30429.1"/>
    </source>
</evidence>
<dbReference type="GO" id="GO:0016887">
    <property type="term" value="F:ATP hydrolysis activity"/>
    <property type="evidence" value="ECO:0007669"/>
    <property type="project" value="InterPro"/>
</dbReference>
<dbReference type="EMBL" id="LEPB01000004">
    <property type="protein sequence ID" value="RCA10842.1"/>
    <property type="molecule type" value="Genomic_DNA"/>
</dbReference>
<dbReference type="PIRSF" id="PIRSF039137">
    <property type="entry name" value="ABC_branched_ATPase"/>
    <property type="match status" value="1"/>
</dbReference>
<reference evidence="7 9" key="1">
    <citation type="submission" date="2015-06" db="EMBL/GenBank/DDBJ databases">
        <title>The Genome Sequence of Enterococcus durans 4EA1.</title>
        <authorList>
            <consortium name="The Broad Institute Genomics Platform"/>
            <consortium name="The Broad Institute Genome Sequencing Center for Infectious Disease"/>
            <person name="Earl A.M."/>
            <person name="Van Tyne D."/>
            <person name="Lebreton F."/>
            <person name="Saavedra J.T."/>
            <person name="Gilmore M.S."/>
            <person name="Manson Mcguire A."/>
            <person name="Clock S."/>
            <person name="Crupain M."/>
            <person name="Rangan U."/>
            <person name="Young S."/>
            <person name="Abouelleil A."/>
            <person name="Cao P."/>
            <person name="Chapman S.B."/>
            <person name="Griggs A."/>
            <person name="Priest M."/>
            <person name="Shea T."/>
            <person name="Wortman J."/>
            <person name="Nusbaum C."/>
            <person name="Birren B."/>
        </authorList>
    </citation>
    <scope>NUCLEOTIDE SEQUENCE [LARGE SCALE GENOMIC DNA]</scope>
    <source>
        <strain evidence="7 9">4EA1</strain>
    </source>
</reference>
<dbReference type="Proteomes" id="UP000252797">
    <property type="component" value="Unassembled WGS sequence"/>
</dbReference>
<dbReference type="CDD" id="cd03224">
    <property type="entry name" value="ABC_TM1139_LivF_branched"/>
    <property type="match status" value="1"/>
</dbReference>
<dbReference type="Gene3D" id="3.40.50.300">
    <property type="entry name" value="P-loop containing nucleotide triphosphate hydrolases"/>
    <property type="match status" value="1"/>
</dbReference>
<dbReference type="AlphaFoldDB" id="A0A367CEQ6"/>
<dbReference type="Pfam" id="PF00005">
    <property type="entry name" value="ABC_tran"/>
    <property type="match status" value="1"/>
</dbReference>
<evidence type="ECO:0000313" key="10">
    <source>
        <dbReference type="Proteomes" id="UP000254070"/>
    </source>
</evidence>
<dbReference type="GO" id="GO:0015807">
    <property type="term" value="P:L-amino acid transport"/>
    <property type="evidence" value="ECO:0007669"/>
    <property type="project" value="TreeGrafter"/>
</dbReference>
<dbReference type="InterPro" id="IPR003593">
    <property type="entry name" value="AAA+_ATPase"/>
</dbReference>
<evidence type="ECO:0000313" key="7">
    <source>
        <dbReference type="EMBL" id="RCA10842.1"/>
    </source>
</evidence>
<dbReference type="RefSeq" id="WP_081134525.1">
    <property type="nucleotide sequence ID" value="NZ_CABGIZ010000004.1"/>
</dbReference>
<evidence type="ECO:0000256" key="3">
    <source>
        <dbReference type="ARBA" id="ARBA00022741"/>
    </source>
</evidence>
<dbReference type="PANTHER" id="PTHR43820">
    <property type="entry name" value="HIGH-AFFINITY BRANCHED-CHAIN AMINO ACID TRANSPORT ATP-BINDING PROTEIN LIVF"/>
    <property type="match status" value="1"/>
</dbReference>
<comment type="similarity">
    <text evidence="1">Belongs to the ABC transporter superfamily.</text>
</comment>
<dbReference type="Proteomes" id="UP000254070">
    <property type="component" value="Unassembled WGS sequence"/>
</dbReference>
<accession>A0A367CEQ6</accession>
<dbReference type="EMBL" id="UGIF01000002">
    <property type="protein sequence ID" value="STP30429.1"/>
    <property type="molecule type" value="Genomic_DNA"/>
</dbReference>
<dbReference type="InterPro" id="IPR003439">
    <property type="entry name" value="ABC_transporter-like_ATP-bd"/>
</dbReference>
<dbReference type="GO" id="GO:0015658">
    <property type="term" value="F:branched-chain amino acid transmembrane transporter activity"/>
    <property type="evidence" value="ECO:0007669"/>
    <property type="project" value="InterPro"/>
</dbReference>
<reference evidence="8 10" key="2">
    <citation type="submission" date="2018-06" db="EMBL/GenBank/DDBJ databases">
        <authorList>
            <consortium name="Pathogen Informatics"/>
            <person name="Doyle S."/>
        </authorList>
    </citation>
    <scope>NUCLEOTIDE SEQUENCE [LARGE SCALE GENOMIC DNA]</scope>
    <source>
        <strain evidence="8 10">NCTC8129</strain>
    </source>
</reference>
<evidence type="ECO:0000313" key="9">
    <source>
        <dbReference type="Proteomes" id="UP000252797"/>
    </source>
</evidence>
<evidence type="ECO:0000256" key="5">
    <source>
        <dbReference type="ARBA" id="ARBA00022970"/>
    </source>
</evidence>
<keyword evidence="2" id="KW-0813">Transport</keyword>
<evidence type="ECO:0000256" key="1">
    <source>
        <dbReference type="ARBA" id="ARBA00005417"/>
    </source>
</evidence>